<dbReference type="PANTHER" id="PTHR45697">
    <property type="entry name" value="ADP-RIBOSYLATION FACTOR-LIKE PROTEIN 2-RELATED"/>
    <property type="match status" value="1"/>
</dbReference>
<dbReference type="InterPro" id="IPR005225">
    <property type="entry name" value="Small_GTP-bd"/>
</dbReference>
<evidence type="ECO:0000313" key="6">
    <source>
        <dbReference type="EMBL" id="RCK55566.1"/>
    </source>
</evidence>
<evidence type="ECO:0000256" key="2">
    <source>
        <dbReference type="ARBA" id="ARBA00023134"/>
    </source>
</evidence>
<dbReference type="SUPFAM" id="SSF52540">
    <property type="entry name" value="P-loop containing nucleoside triphosphate hydrolases"/>
    <property type="match status" value="1"/>
</dbReference>
<feature type="binding site" evidence="4">
    <location>
        <position position="47"/>
    </location>
    <ligand>
        <name>Mg(2+)</name>
        <dbReference type="ChEBI" id="CHEBI:18420"/>
    </ligand>
</feature>
<feature type="binding site" evidence="3">
    <location>
        <begin position="126"/>
        <end position="129"/>
    </location>
    <ligand>
        <name>GTP</name>
        <dbReference type="ChEBI" id="CHEBI:37565"/>
    </ligand>
</feature>
<dbReference type="EMBL" id="QLNQ01000029">
    <property type="protein sequence ID" value="RCK55566.1"/>
    <property type="molecule type" value="Genomic_DNA"/>
</dbReference>
<name>A0A367XPL1_9ASCO</name>
<proteinExistence type="inferred from homology"/>
<dbReference type="GO" id="GO:0005525">
    <property type="term" value="F:GTP binding"/>
    <property type="evidence" value="ECO:0007669"/>
    <property type="project" value="UniProtKB-KW"/>
</dbReference>
<reference evidence="6 7" key="1">
    <citation type="submission" date="2018-06" db="EMBL/GenBank/DDBJ databases">
        <title>Whole genome sequencing of Candida tropicalis (genome annotated by CSBL at Korea University).</title>
        <authorList>
            <person name="Ahn J."/>
        </authorList>
    </citation>
    <scope>NUCLEOTIDE SEQUENCE [LARGE SCALE GENOMIC DNA]</scope>
    <source>
        <strain evidence="6 7">ATCC 20962</strain>
    </source>
</reference>
<dbReference type="NCBIfam" id="TIGR00231">
    <property type="entry name" value="small_GTP"/>
    <property type="match status" value="1"/>
</dbReference>
<comment type="caution">
    <text evidence="6">The sequence shown here is derived from an EMBL/GenBank/DDBJ whole genome shotgun (WGS) entry which is preliminary data.</text>
</comment>
<feature type="binding site" evidence="4">
    <location>
        <position position="30"/>
    </location>
    <ligand>
        <name>Mg(2+)</name>
        <dbReference type="ChEBI" id="CHEBI:18420"/>
    </ligand>
</feature>
<dbReference type="InterPro" id="IPR006689">
    <property type="entry name" value="Small_GTPase_ARF/SAR"/>
</dbReference>
<dbReference type="Pfam" id="PF00025">
    <property type="entry name" value="Arf"/>
    <property type="match status" value="1"/>
</dbReference>
<dbReference type="SMART" id="SM00177">
    <property type="entry name" value="ARF"/>
    <property type="match status" value="1"/>
</dbReference>
<evidence type="ECO:0000256" key="1">
    <source>
        <dbReference type="ARBA" id="ARBA00022741"/>
    </source>
</evidence>
<evidence type="ECO:0000256" key="3">
    <source>
        <dbReference type="PIRSR" id="PIRSR606689-1"/>
    </source>
</evidence>
<feature type="binding site" evidence="3">
    <location>
        <position position="69"/>
    </location>
    <ligand>
        <name>GTP</name>
        <dbReference type="ChEBI" id="CHEBI:37565"/>
    </ligand>
</feature>
<dbReference type="OrthoDB" id="2011769at2759"/>
<dbReference type="PROSITE" id="PS51417">
    <property type="entry name" value="ARF"/>
    <property type="match status" value="1"/>
</dbReference>
<gene>
    <name evidence="6" type="primary">Arl2_0</name>
    <name evidence="6" type="ORF">Cantr_05232</name>
</gene>
<evidence type="ECO:0000313" key="7">
    <source>
        <dbReference type="Proteomes" id="UP000253472"/>
    </source>
</evidence>
<dbReference type="InterPro" id="IPR027417">
    <property type="entry name" value="P-loop_NTPase"/>
</dbReference>
<evidence type="ECO:0000256" key="5">
    <source>
        <dbReference type="RuleBase" id="RU003925"/>
    </source>
</evidence>
<dbReference type="Proteomes" id="UP000253472">
    <property type="component" value="Unassembled WGS sequence"/>
</dbReference>
<dbReference type="SMART" id="SM00178">
    <property type="entry name" value="SAR"/>
    <property type="match status" value="1"/>
</dbReference>
<keyword evidence="4" id="KW-0460">Magnesium</keyword>
<dbReference type="InterPro" id="IPR044612">
    <property type="entry name" value="ARL2/3"/>
</dbReference>
<sequence>MGLLTIIKKQKLKDNEVRVLTLGLDNSGKTTIIKRMLGEDTNSISPTMGFQIKTLQYNNYTLNIWDIGGQTTLRAFWGNYFDKTDVVMWVIDGLSLERLQESYVELREKVILQDRLVGIYLMVVINKIDLIPQEERRELKEKVTDLLQLSQQIPQRDKWDVQLVSGKTGEGVECVLDWIISRDY</sequence>
<dbReference type="GO" id="GO:0003924">
    <property type="term" value="F:GTPase activity"/>
    <property type="evidence" value="ECO:0007669"/>
    <property type="project" value="InterPro"/>
</dbReference>
<keyword evidence="7" id="KW-1185">Reference proteome</keyword>
<accession>A0A367XPL1</accession>
<evidence type="ECO:0000256" key="4">
    <source>
        <dbReference type="PIRSR" id="PIRSR606689-2"/>
    </source>
</evidence>
<keyword evidence="1 3" id="KW-0547">Nucleotide-binding</keyword>
<comment type="similarity">
    <text evidence="5">Belongs to the small GTPase superfamily. Arf family.</text>
</comment>
<keyword evidence="4" id="KW-0479">Metal-binding</keyword>
<dbReference type="PRINTS" id="PR00328">
    <property type="entry name" value="SAR1GTPBP"/>
</dbReference>
<organism evidence="6 7">
    <name type="scientific">Candida viswanathii</name>
    <dbReference type="NCBI Taxonomy" id="5486"/>
    <lineage>
        <taxon>Eukaryota</taxon>
        <taxon>Fungi</taxon>
        <taxon>Dikarya</taxon>
        <taxon>Ascomycota</taxon>
        <taxon>Saccharomycotina</taxon>
        <taxon>Pichiomycetes</taxon>
        <taxon>Debaryomycetaceae</taxon>
        <taxon>Candida/Lodderomyces clade</taxon>
        <taxon>Candida</taxon>
    </lineage>
</organism>
<dbReference type="AlphaFoldDB" id="A0A367XPL1"/>
<feature type="binding site" evidence="3">
    <location>
        <begin position="23"/>
        <end position="30"/>
    </location>
    <ligand>
        <name>GTP</name>
        <dbReference type="ChEBI" id="CHEBI:37565"/>
    </ligand>
</feature>
<dbReference type="GO" id="GO:0046872">
    <property type="term" value="F:metal ion binding"/>
    <property type="evidence" value="ECO:0007669"/>
    <property type="project" value="UniProtKB-KW"/>
</dbReference>
<dbReference type="STRING" id="5486.A0A367XPL1"/>
<keyword evidence="2 3" id="KW-0342">GTP-binding</keyword>
<protein>
    <submittedName>
        <fullName evidence="6">ADP-ribosylation factor-like protein 2</fullName>
    </submittedName>
</protein>
<dbReference type="Gene3D" id="3.40.50.300">
    <property type="entry name" value="P-loop containing nucleotide triphosphate hydrolases"/>
    <property type="match status" value="1"/>
</dbReference>